<dbReference type="AlphaFoldDB" id="E9GDN6"/>
<keyword evidence="2" id="KW-0472">Membrane</keyword>
<keyword evidence="2" id="KW-1133">Transmembrane helix</keyword>
<evidence type="ECO:0000256" key="2">
    <source>
        <dbReference type="SAM" id="Phobius"/>
    </source>
</evidence>
<gene>
    <name evidence="4" type="ORF">DAPPUDRAFT_241199</name>
</gene>
<keyword evidence="2" id="KW-0812">Transmembrane</keyword>
<evidence type="ECO:0000256" key="3">
    <source>
        <dbReference type="SAM" id="SignalP"/>
    </source>
</evidence>
<feature type="chain" id="PRO_5003241110" evidence="3">
    <location>
        <begin position="23"/>
        <end position="187"/>
    </location>
</feature>
<dbReference type="InParanoid" id="E9GDN6"/>
<dbReference type="OrthoDB" id="10391017at2759"/>
<sequence length="187" mass="21828">MKYGIITIVGCLLFLMVISANGHRHTKFSIRTEMTTFTRTVLTTTVCVILAVDPMPVCRRRRRQLWMEQEPELFWIPEEQFFIQPTHMLQVEPTELPSPWFRDDDDQQDFPFDANVRLFNMAHHDIQPSLLTSLSQHQRKIPFNSSNNGIKNPLTQTANSDTRKVELQQSPLPNRRPRSKCRPKPTA</sequence>
<evidence type="ECO:0000313" key="4">
    <source>
        <dbReference type="EMBL" id="EFX82113.1"/>
    </source>
</evidence>
<name>E9GDN6_DAPPU</name>
<dbReference type="Proteomes" id="UP000000305">
    <property type="component" value="Unassembled WGS sequence"/>
</dbReference>
<keyword evidence="3" id="KW-0732">Signal</keyword>
<dbReference type="EMBL" id="GL732540">
    <property type="protein sequence ID" value="EFX82113.1"/>
    <property type="molecule type" value="Genomic_DNA"/>
</dbReference>
<feature type="region of interest" description="Disordered" evidence="1">
    <location>
        <begin position="142"/>
        <end position="187"/>
    </location>
</feature>
<organism evidence="4 5">
    <name type="scientific">Daphnia pulex</name>
    <name type="common">Water flea</name>
    <dbReference type="NCBI Taxonomy" id="6669"/>
    <lineage>
        <taxon>Eukaryota</taxon>
        <taxon>Metazoa</taxon>
        <taxon>Ecdysozoa</taxon>
        <taxon>Arthropoda</taxon>
        <taxon>Crustacea</taxon>
        <taxon>Branchiopoda</taxon>
        <taxon>Diplostraca</taxon>
        <taxon>Cladocera</taxon>
        <taxon>Anomopoda</taxon>
        <taxon>Daphniidae</taxon>
        <taxon>Daphnia</taxon>
    </lineage>
</organism>
<reference evidence="4 5" key="1">
    <citation type="journal article" date="2011" name="Science">
        <title>The ecoresponsive genome of Daphnia pulex.</title>
        <authorList>
            <person name="Colbourne J.K."/>
            <person name="Pfrender M.E."/>
            <person name="Gilbert D."/>
            <person name="Thomas W.K."/>
            <person name="Tucker A."/>
            <person name="Oakley T.H."/>
            <person name="Tokishita S."/>
            <person name="Aerts A."/>
            <person name="Arnold G.J."/>
            <person name="Basu M.K."/>
            <person name="Bauer D.J."/>
            <person name="Caceres C.E."/>
            <person name="Carmel L."/>
            <person name="Casola C."/>
            <person name="Choi J.H."/>
            <person name="Detter J.C."/>
            <person name="Dong Q."/>
            <person name="Dusheyko S."/>
            <person name="Eads B.D."/>
            <person name="Frohlich T."/>
            <person name="Geiler-Samerotte K.A."/>
            <person name="Gerlach D."/>
            <person name="Hatcher P."/>
            <person name="Jogdeo S."/>
            <person name="Krijgsveld J."/>
            <person name="Kriventseva E.V."/>
            <person name="Kultz D."/>
            <person name="Laforsch C."/>
            <person name="Lindquist E."/>
            <person name="Lopez J."/>
            <person name="Manak J.R."/>
            <person name="Muller J."/>
            <person name="Pangilinan J."/>
            <person name="Patwardhan R.P."/>
            <person name="Pitluck S."/>
            <person name="Pritham E.J."/>
            <person name="Rechtsteiner A."/>
            <person name="Rho M."/>
            <person name="Rogozin I.B."/>
            <person name="Sakarya O."/>
            <person name="Salamov A."/>
            <person name="Schaack S."/>
            <person name="Shapiro H."/>
            <person name="Shiga Y."/>
            <person name="Skalitzky C."/>
            <person name="Smith Z."/>
            <person name="Souvorov A."/>
            <person name="Sung W."/>
            <person name="Tang Z."/>
            <person name="Tsuchiya D."/>
            <person name="Tu H."/>
            <person name="Vos H."/>
            <person name="Wang M."/>
            <person name="Wolf Y.I."/>
            <person name="Yamagata H."/>
            <person name="Yamada T."/>
            <person name="Ye Y."/>
            <person name="Shaw J.R."/>
            <person name="Andrews J."/>
            <person name="Crease T.J."/>
            <person name="Tang H."/>
            <person name="Lucas S.M."/>
            <person name="Robertson H.M."/>
            <person name="Bork P."/>
            <person name="Koonin E.V."/>
            <person name="Zdobnov E.M."/>
            <person name="Grigoriev I.V."/>
            <person name="Lynch M."/>
            <person name="Boore J.L."/>
        </authorList>
    </citation>
    <scope>NUCLEOTIDE SEQUENCE [LARGE SCALE GENOMIC DNA]</scope>
</reference>
<feature type="transmembrane region" description="Helical" evidence="2">
    <location>
        <begin position="36"/>
        <end position="57"/>
    </location>
</feature>
<evidence type="ECO:0000256" key="1">
    <source>
        <dbReference type="SAM" id="MobiDB-lite"/>
    </source>
</evidence>
<keyword evidence="5" id="KW-1185">Reference proteome</keyword>
<feature type="signal peptide" evidence="3">
    <location>
        <begin position="1"/>
        <end position="22"/>
    </location>
</feature>
<proteinExistence type="predicted"/>
<dbReference type="PhylomeDB" id="E9GDN6"/>
<dbReference type="HOGENOM" id="CLU_1449096_0_0_1"/>
<accession>E9GDN6</accession>
<feature type="compositionally biased region" description="Polar residues" evidence="1">
    <location>
        <begin position="143"/>
        <end position="160"/>
    </location>
</feature>
<evidence type="ECO:0000313" key="5">
    <source>
        <dbReference type="Proteomes" id="UP000000305"/>
    </source>
</evidence>
<feature type="compositionally biased region" description="Basic residues" evidence="1">
    <location>
        <begin position="175"/>
        <end position="187"/>
    </location>
</feature>
<protein>
    <submittedName>
        <fullName evidence="4">Uncharacterized protein</fullName>
    </submittedName>
</protein>
<dbReference type="KEGG" id="dpx:DAPPUDRAFT_241199"/>